<sequence length="606" mass="65178">MSQRPRNSLKSTLTRYLPKTNGLERIRLQLSARDALAPLVGMALITGALAGGVTVLFRFAMEWPTTFFLSVPQNYESLTPLWRFALPVIGSLLIGIIYLLLSPKRYDVGVVHVLDRLYNHQGNMPVQNALLQFFAGAIALISGHSVGREGPAVHLGAASGSWLARTLRLPNNSARSLLGCGVAAAIAASFNTPLAGMVFAMEVVMLEYSVAGFLPVMLAAVTGSAITQVTFGREPDFNVPAIQLNSLAELPILFFCALAIGVLAALFILAHRTLTRQNTRSPLLRFLVVGLVTGTLGIWVPEILGGGYDTLQMAMLGELGVTTLAVIVAAKLVATALGSGLGIPGGVIGPSLILGACLGGIAGGLANTWLGENTASPGFYAMVGMAAMMAAMLNAPLAALLAILELTYNPNVLFPGMMMIVVATLISRQLFSTQGIYLETLRALNKAGTPTWRQRMLSGVGVASQMDRRFVVAQQEVNLEQAKIFIAQHPQWILIDLPDGKAPELLRAVDLATFLQSCEKGESEDQLLEQEQEREGTTTQIDLLKIPGERKQMAELNWRATMLEAQQELKNTGADALYISRHQSGPLDNRIAGIILPLQIDNFYRK</sequence>
<protein>
    <submittedName>
        <fullName evidence="11">Chloride channel protein</fullName>
    </submittedName>
</protein>
<dbReference type="Pfam" id="PF00654">
    <property type="entry name" value="Voltage_CLC"/>
    <property type="match status" value="1"/>
</dbReference>
<keyword evidence="7" id="KW-0869">Chloride channel</keyword>
<dbReference type="PANTHER" id="PTHR43427">
    <property type="entry name" value="CHLORIDE CHANNEL PROTEIN CLC-E"/>
    <property type="match status" value="1"/>
</dbReference>
<dbReference type="CDD" id="cd00400">
    <property type="entry name" value="Voltage_gated_ClC"/>
    <property type="match status" value="1"/>
</dbReference>
<accession>A0ABV4NNY6</accession>
<keyword evidence="4 10" id="KW-1133">Transmembrane helix</keyword>
<feature type="transmembrane region" description="Helical" evidence="10">
    <location>
        <begin position="282"/>
        <end position="301"/>
    </location>
</feature>
<keyword evidence="12" id="KW-1185">Reference proteome</keyword>
<dbReference type="InterPro" id="IPR050368">
    <property type="entry name" value="ClC-type_chloride_channel"/>
</dbReference>
<dbReference type="PRINTS" id="PR00762">
    <property type="entry name" value="CLCHANNEL"/>
</dbReference>
<dbReference type="RefSeq" id="WP_299586063.1">
    <property type="nucleotide sequence ID" value="NZ_JBGMEL010000009.1"/>
</dbReference>
<evidence type="ECO:0000256" key="8">
    <source>
        <dbReference type="ARBA" id="ARBA00023214"/>
    </source>
</evidence>
<keyword evidence="2" id="KW-0813">Transport</keyword>
<dbReference type="InterPro" id="IPR001807">
    <property type="entry name" value="ClC"/>
</dbReference>
<reference evidence="11 12" key="1">
    <citation type="submission" date="2024-08" db="EMBL/GenBank/DDBJ databases">
        <authorList>
            <person name="Ishaq N."/>
        </authorList>
    </citation>
    <scope>NUCLEOTIDE SEQUENCE [LARGE SCALE GENOMIC DNA]</scope>
    <source>
        <strain evidence="11 12">JCM 30400</strain>
    </source>
</reference>
<comment type="caution">
    <text evidence="11">The sequence shown here is derived from an EMBL/GenBank/DDBJ whole genome shotgun (WGS) entry which is preliminary data.</text>
</comment>
<evidence type="ECO:0000256" key="10">
    <source>
        <dbReference type="SAM" id="Phobius"/>
    </source>
</evidence>
<comment type="subcellular location">
    <subcellularLocation>
        <location evidence="1">Membrane</location>
        <topology evidence="1">Multi-pass membrane protein</topology>
    </subcellularLocation>
</comment>
<feature type="transmembrane region" description="Helical" evidence="10">
    <location>
        <begin position="313"/>
        <end position="334"/>
    </location>
</feature>
<dbReference type="PANTHER" id="PTHR43427:SF6">
    <property type="entry name" value="CHLORIDE CHANNEL PROTEIN CLC-E"/>
    <property type="match status" value="1"/>
</dbReference>
<feature type="transmembrane region" description="Helical" evidence="10">
    <location>
        <begin position="212"/>
        <end position="231"/>
    </location>
</feature>
<evidence type="ECO:0000256" key="9">
    <source>
        <dbReference type="ARBA" id="ARBA00023303"/>
    </source>
</evidence>
<proteinExistence type="predicted"/>
<feature type="transmembrane region" description="Helical" evidence="10">
    <location>
        <begin position="378"/>
        <end position="404"/>
    </location>
</feature>
<dbReference type="Proteomes" id="UP001569414">
    <property type="component" value="Unassembled WGS sequence"/>
</dbReference>
<keyword evidence="3 10" id="KW-0812">Transmembrane</keyword>
<dbReference type="Gene3D" id="1.10.3080.10">
    <property type="entry name" value="Clc chloride channel"/>
    <property type="match status" value="1"/>
</dbReference>
<feature type="transmembrane region" description="Helical" evidence="10">
    <location>
        <begin position="35"/>
        <end position="61"/>
    </location>
</feature>
<dbReference type="SUPFAM" id="SSF81340">
    <property type="entry name" value="Clc chloride channel"/>
    <property type="match status" value="1"/>
</dbReference>
<evidence type="ECO:0000256" key="2">
    <source>
        <dbReference type="ARBA" id="ARBA00022448"/>
    </source>
</evidence>
<dbReference type="EMBL" id="JBGMEL010000009">
    <property type="protein sequence ID" value="MFA0790919.1"/>
    <property type="molecule type" value="Genomic_DNA"/>
</dbReference>
<evidence type="ECO:0000256" key="5">
    <source>
        <dbReference type="ARBA" id="ARBA00023065"/>
    </source>
</evidence>
<feature type="transmembrane region" description="Helical" evidence="10">
    <location>
        <begin position="411"/>
        <end position="431"/>
    </location>
</feature>
<evidence type="ECO:0000256" key="1">
    <source>
        <dbReference type="ARBA" id="ARBA00004141"/>
    </source>
</evidence>
<evidence type="ECO:0000256" key="7">
    <source>
        <dbReference type="ARBA" id="ARBA00023173"/>
    </source>
</evidence>
<feature type="transmembrane region" description="Helical" evidence="10">
    <location>
        <begin position="346"/>
        <end position="366"/>
    </location>
</feature>
<evidence type="ECO:0000313" key="11">
    <source>
        <dbReference type="EMBL" id="MFA0790919.1"/>
    </source>
</evidence>
<gene>
    <name evidence="11" type="ORF">ACCI51_10220</name>
</gene>
<keyword evidence="9" id="KW-0407">Ion channel</keyword>
<evidence type="ECO:0000256" key="6">
    <source>
        <dbReference type="ARBA" id="ARBA00023136"/>
    </source>
</evidence>
<evidence type="ECO:0000313" key="12">
    <source>
        <dbReference type="Proteomes" id="UP001569414"/>
    </source>
</evidence>
<keyword evidence="5" id="KW-0406">Ion transport</keyword>
<keyword evidence="6 10" id="KW-0472">Membrane</keyword>
<dbReference type="InterPro" id="IPR014743">
    <property type="entry name" value="Cl-channel_core"/>
</dbReference>
<keyword evidence="8" id="KW-0868">Chloride</keyword>
<name>A0ABV4NNY6_9GAMM</name>
<evidence type="ECO:0000256" key="4">
    <source>
        <dbReference type="ARBA" id="ARBA00022989"/>
    </source>
</evidence>
<feature type="transmembrane region" description="Helical" evidence="10">
    <location>
        <begin position="81"/>
        <end position="101"/>
    </location>
</feature>
<evidence type="ECO:0000256" key="3">
    <source>
        <dbReference type="ARBA" id="ARBA00022692"/>
    </source>
</evidence>
<feature type="transmembrane region" description="Helical" evidence="10">
    <location>
        <begin position="251"/>
        <end position="270"/>
    </location>
</feature>
<organism evidence="11 12">
    <name type="scientific">Microbulbifer echini</name>
    <dbReference type="NCBI Taxonomy" id="1529067"/>
    <lineage>
        <taxon>Bacteria</taxon>
        <taxon>Pseudomonadati</taxon>
        <taxon>Pseudomonadota</taxon>
        <taxon>Gammaproteobacteria</taxon>
        <taxon>Cellvibrionales</taxon>
        <taxon>Microbulbiferaceae</taxon>
        <taxon>Microbulbifer</taxon>
    </lineage>
</organism>